<dbReference type="InterPro" id="IPR015919">
    <property type="entry name" value="Cadherin-like_sf"/>
</dbReference>
<dbReference type="InterPro" id="IPR035986">
    <property type="entry name" value="PKD_dom_sf"/>
</dbReference>
<evidence type="ECO:0008006" key="7">
    <source>
        <dbReference type="Google" id="ProtNLM"/>
    </source>
</evidence>
<feature type="domain" description="Dystroglycan-type cadherin-like" evidence="4">
    <location>
        <begin position="600"/>
        <end position="692"/>
    </location>
</feature>
<evidence type="ECO:0000313" key="6">
    <source>
        <dbReference type="Proteomes" id="UP000254771"/>
    </source>
</evidence>
<organism evidence="5 6">
    <name type="scientific">endosymbiont of Escarpia spicata</name>
    <dbReference type="NCBI Taxonomy" id="2200908"/>
    <lineage>
        <taxon>Bacteria</taxon>
        <taxon>Pseudomonadati</taxon>
        <taxon>Pseudomonadota</taxon>
        <taxon>Gammaproteobacteria</taxon>
        <taxon>sulfur-oxidizing symbionts</taxon>
    </lineage>
</organism>
<name>A0A370DGX4_9GAMM</name>
<evidence type="ECO:0000313" key="5">
    <source>
        <dbReference type="EMBL" id="RDH84142.1"/>
    </source>
</evidence>
<feature type="compositionally biased region" description="Polar residues" evidence="2">
    <location>
        <begin position="2586"/>
        <end position="2596"/>
    </location>
</feature>
<dbReference type="InterPro" id="IPR040853">
    <property type="entry name" value="RapA2_cadherin-like"/>
</dbReference>
<dbReference type="InterPro" id="IPR005543">
    <property type="entry name" value="PASTA_dom"/>
</dbReference>
<evidence type="ECO:0000259" key="4">
    <source>
        <dbReference type="SMART" id="SM00736"/>
    </source>
</evidence>
<proteinExistence type="predicted"/>
<dbReference type="SMART" id="SM00089">
    <property type="entry name" value="PKD"/>
    <property type="match status" value="5"/>
</dbReference>
<dbReference type="Pfam" id="PF22352">
    <property type="entry name" value="K319L-like_PKD"/>
    <property type="match status" value="2"/>
</dbReference>
<dbReference type="InterPro" id="IPR000601">
    <property type="entry name" value="PKD_dom"/>
</dbReference>
<dbReference type="Pfam" id="PF18911">
    <property type="entry name" value="PKD_4"/>
    <property type="match status" value="3"/>
</dbReference>
<dbReference type="CDD" id="cd06577">
    <property type="entry name" value="PASTA_pknB"/>
    <property type="match status" value="1"/>
</dbReference>
<dbReference type="Gene3D" id="3.30.10.20">
    <property type="match status" value="1"/>
</dbReference>
<dbReference type="InterPro" id="IPR022409">
    <property type="entry name" value="PKD/Chitinase_dom"/>
</dbReference>
<gene>
    <name evidence="5" type="ORF">DIZ78_12935</name>
</gene>
<sequence length="3672" mass="389699">MRMKGSSGFRKTIFLLIALNCIYVLPAFGELSMGLVTATSVQRVNRFEVIYTYTAVLNNSGPEPLSNVTATLTSNTPYLTIIDGEIVFPDVPVSDGIESTDTITIRYNRRHTFSDEDHDWSFSQEDPAPSNTVPVADAGPDQSAFLWSTVTLNGSGSSDVDGDLLTFNWSLLSAPGGSAAALSDPNAVMPDFVLDAVGIYELELVVNDGTDDSVPDRVLITTSNSPPVAEAGLDQSIFTGTTVSLDGSGSSDVDGDLLTFTWSLPGVPAGSVAALSDPNAVMPSFIADLPGSYSAELIVNDGIVDSAIDIVTVTTENSGPVADAGPDQTVAVGDLVTLQGNGSSDADGDPLSYLWSLIAAPATSSASLSDPTAVSPAFTPDVPGDYLGQLIVNDGVADSAPDTIKISTINSAPVADAGPDQTAPVGGVVTLDGSGSSDVDGDVLTYSWAFTSKPVGSSASLSDPGALSPAFVIDLPGTYVVGLVVNDGTLDSDSDPVIIQTENQAPVAVAVADAGSVTLGTQVNLDGTASSDPDGDPLGYAWTLTIPTGSTAILSDATSPTPSFTPDVAGNYLATLVVSDGTLVSVAQVVVSATIQNNPPTLVAVGNRTISANQNFSLRLFGIDTDIGDTLTYSLSVSPSAMSINPATGDLNWTPGAADLGANVVMAQVNDNAGLSDAKSFTIDVVAPLVPPPANEPPQLAPIVDQTVIVGNALAVTPTASDPDVGDSLTLSLPLAPAGLTLAAGGTLQWTPTVDQVGSHDVTVQVTDGSGAIAVQSFIITVVAVNRAPVAVDDTYTARVGETLVVASPGVLENDLDLDGDVLTSALATDASKGTLNLNPDGSFDYTPTPPEFVFNFGAQIRCQPPENERRSTETVPIIMDLDGDGQSELIFTGLYATGGASRQHITAMRPDCTIFWSFESQGFGTAIPNLGTTTNPRHPMAAADMDGDGDIEILVPIRTTGVLSDHRYLILDHEGTLIGQTDLIPQINSQTSFQYTAPAIADLDADGDSEIVVAFIQGNLPYLAIFDHNGNLLVVNEDAPSTANTSNSAGTKPVIVDLDLDGIPEILMTSHVYSNTGVYLRTFPLNESLGAATVSSNPRAIPAVANFDSDPEPEIYFQTNRGIYLFDQDGSLIWFFNDNARKNMVSNSGFDIPVTLANVDADSEIEIVTYIGRHYLTVLEADGSIKWQHTDTEWIFDDVAGPTAFDIDGNGIAEVIHVNGVEGHNGSTNGLYIHDGETGAELNFTRLNQGGSHLNSLLITDMDDDGESEIIVNNAFSTNAVWAGNIAILEGLADHPWAASRGIRNQLIDTYTHIEDDGGVPVSVKLHWLQPGKNGFNFVPQSTKVYTQIQCESPLATHLQHNATIAVGDVDNDGDIELAGVAFFDTTLQGTEVWLMNADDCSQQLLPNAADIRNAGGMSTGSHLGLHDIDGDGDLEIIGVRRIIPGVGGGGGEQLLAVHHDGSLVWPGDGASEPLGLVTSIGNSSDGGFAQMGPTFADIDGNGSVEIIMSWYTGAFGAAAPGNGVTVYNVADGTILWEYLGTTIAGDTDYKPPTVVDLDLDGTLEIIFHKEVLDHLGNKEFDLPTITLPESHLSVAVANFDEDPFPEIVGRDQGHLYLFEHDGTTVFANPNQNNSQSQISVADFDGDGEVEFAWYNGLGGFLTSGYMEVYDTDGSLLWSHQGLKEFGEDITRFKGVNPTAFDANGDGAFDIVIHLDIPNPIFGEDDGVYIFDGRDGSLLEYMPIGSASREQRYTTIADIDGDGAAEIISSFSNGLAGATRIWEGTASQPLPDAPAHRNQWTFNEGYADAKGNTLSNPVPHWLQPGLNGWNLIKLPPDPLAGTTDSFTYTANDGQVNSNTATVTFDVQPPGTPPVFLSAPDKLTTVGFPYEYAPRVVDIDPGDSVSFILTGGPAGMTIDPGNGRVSFTPDSEGSYKVSILASDTIGFSTPQTYTLTVGLPVTVPSVISQSQAIAETSLGGGGLLTGDVLSLNHPVIPAGDVSNQTPVAGSVAEFGSAVDLIISLGPAPEDIDNDGDGFTENQGDCNDTDNTIHSGANDPSADGIDQDCDGIDGNLNLTSILVLPATGDILTGDVVSLSATGIFEGGTSQNLTQIVNWSAGPVFSSATAGVFNVSATRGPVSGSAIINVIERVNGDVAPPVAKITAPAAGSTVTEPVDIVGTATDANFLKYTIGIAPTGEPDFTEIANSTIQVSDGVLGQFDPTILINDLYTIRLTVFDQGGNVSIHESTVQVDENLKVGNFSLSFTDLTIPMSGIPIKVVRNYDSRDKRKGDFGVGWRLDVQTLRLRSNRVLGSAWQVAKSGFTYVLLPTDDHKVSLVLANGQVEEFDLLVNPIVSALVPFPPSANRASYIARPGTLGRLESLDNNNLTILDGQPGDVGLRDDLTNKLYDPDLFRYTSADGTQIVISKADGVQSIRDANGNTLTFTLNGISHSSGKSITFVRDDLGRIAQITDPNGNSQTYTYDANGDLTHHTDTESNTTTFAYDAHHGLINLLDPLDRSLLRNEYGPDGRLISTTNADGRIITLTHNVGARQEVVTDIDGSMTVMEYDASGNVLSVTDTLGSVTSHTYDGSGNPLTTTNGEGETTTRTYDARSNKLTETDPLGNTTTFTYDSADRVTRKTDARGNSTDFEYDARGNLVSRQNALGMVELSNSYDTRGNLLVQTDALGNATQYEYDAVDNQIARTDALGNRTTYTYDANGNQLTETDRLGKTITQLLDGRGLAIRSTDPLGHATDFQYTVTGLLEAITDPAGNTTHQVLSAEGRELSSTDALGNLTENSYDIKGNLTRTTDPLGHVRTLQYDDLDRQIGATEPDGNASVLMYDNAGRIVEQIDARGNSTRFVYDFAGRNIKVIDALLQETRFEYDSVGNRTGMIDAEGHVFSFAYDALNRRVQVTFPDGSFETIGYDAEGRVTRETDALARSTLYQYDANGNLTQVTDALGNPTTYLYDQEDNLLAQTDARGNTTRFAYDDIGRQTTRIYPDGTVEAMQYDSVGNVSTTTDPNGDITAQSFDANGQLISKTFPDTTSETFSYTATGKVATADNDQGTTTYSYDVNDRLVRLDNPDGSSIEYGYDAEGNRTSVAPRLMPMALARTTSYTYDVLNRIATVVDPDSNISTYAYDAIGNLASIDYPNGVVTTYTYDSLSRLSLQVHSKAGVELERFHYEVNAIGDRTRVTQTDGSSVEYEYDDLRRLTREIHRNIFNTLIFDRNYIYDEVGNRTSTIDLGGTTIAYQYDSADKLLSSGSTSYAYDSNGNRRSRVDGGGLTTYDFDFENKLTSVNASSGAVTYGYDAQGNRTQRTESAVTTHFLVDPINPTGVSQVLGDYDSAANPVAEYYYGNQMLAQSRSGVTHYLHRDARQNIRLLTDSAGNLSDSYQYQAFGQELSQFGSTTNPYRYSGERVDPTTGLVHMRARDYDPATGRFVGRDSFEGVLRDPVSLHRYLYANANPVFFSDPTGRFSAVELSVSVSIGEILFNLGPTLIKGTFTAVIIKKFFGIGFQLRQAGYELMLGQYNGPHKFEVGTSGYHVFLAGNAFIKMGAIAIDFVDTLTDALFSITAASKSLVGVAGAVRAGSGAVSVASNGAQLGLDLFALTKKIDSVTGSVKNLHAAATGKSAGKDPNTTKAAAQLDTERTKAVSFELLKFVVGAFSKGK</sequence>
<dbReference type="Gene3D" id="2.180.10.10">
    <property type="entry name" value="RHS repeat-associated core"/>
    <property type="match status" value="4"/>
</dbReference>
<feature type="region of interest" description="Disordered" evidence="2">
    <location>
        <begin position="2029"/>
        <end position="2059"/>
    </location>
</feature>
<dbReference type="Pfam" id="PF05345">
    <property type="entry name" value="He_PIG"/>
    <property type="match status" value="2"/>
</dbReference>
<dbReference type="GO" id="GO:0016020">
    <property type="term" value="C:membrane"/>
    <property type="evidence" value="ECO:0007669"/>
    <property type="project" value="InterPro"/>
</dbReference>
<dbReference type="InterPro" id="IPR006644">
    <property type="entry name" value="Cadg"/>
</dbReference>
<feature type="domain" description="PKD/Chitinase" evidence="3">
    <location>
        <begin position="414"/>
        <end position="502"/>
    </location>
</feature>
<dbReference type="Gene3D" id="2.60.40.10">
    <property type="entry name" value="Immunoglobulins"/>
    <property type="match status" value="8"/>
</dbReference>
<feature type="region of interest" description="Disordered" evidence="2">
    <location>
        <begin position="117"/>
        <end position="137"/>
    </location>
</feature>
<dbReference type="InterPro" id="IPR022385">
    <property type="entry name" value="Rhs_assc_core"/>
</dbReference>
<keyword evidence="1" id="KW-0677">Repeat</keyword>
<feature type="domain" description="PKD/Chitinase" evidence="3">
    <location>
        <begin position="223"/>
        <end position="316"/>
    </location>
</feature>
<dbReference type="InterPro" id="IPR045351">
    <property type="entry name" value="DUF6531"/>
</dbReference>
<dbReference type="PANTHER" id="PTHR32305:SF15">
    <property type="entry name" value="PROTEIN RHSA-RELATED"/>
    <property type="match status" value="1"/>
</dbReference>
<evidence type="ECO:0000256" key="1">
    <source>
        <dbReference type="ARBA" id="ARBA00022737"/>
    </source>
</evidence>
<dbReference type="NCBIfam" id="TIGR03696">
    <property type="entry name" value="Rhs_assc_core"/>
    <property type="match status" value="1"/>
</dbReference>
<feature type="compositionally biased region" description="Polar residues" evidence="2">
    <location>
        <begin position="121"/>
        <end position="133"/>
    </location>
</feature>
<feature type="domain" description="PKD/Chitinase" evidence="3">
    <location>
        <begin position="321"/>
        <end position="409"/>
    </location>
</feature>
<reference evidence="5 6" key="1">
    <citation type="journal article" date="2018" name="ISME J.">
        <title>Endosymbiont genomes yield clues of tubeworm success.</title>
        <authorList>
            <person name="Li Y."/>
            <person name="Liles M.R."/>
            <person name="Halanych K.M."/>
        </authorList>
    </citation>
    <scope>NUCLEOTIDE SEQUENCE [LARGE SCALE GENOMIC DNA]</scope>
    <source>
        <strain evidence="5">A1462</strain>
    </source>
</reference>
<dbReference type="EMBL" id="QFXE01000017">
    <property type="protein sequence ID" value="RDH84142.1"/>
    <property type="molecule type" value="Genomic_DNA"/>
</dbReference>
<feature type="domain" description="Dystroglycan-type cadherin-like" evidence="4">
    <location>
        <begin position="698"/>
        <end position="789"/>
    </location>
</feature>
<dbReference type="InterPro" id="IPR028994">
    <property type="entry name" value="Integrin_alpha_N"/>
</dbReference>
<dbReference type="GO" id="GO:0005509">
    <property type="term" value="F:calcium ion binding"/>
    <property type="evidence" value="ECO:0007669"/>
    <property type="project" value="InterPro"/>
</dbReference>
<keyword evidence="6" id="KW-1185">Reference proteome</keyword>
<dbReference type="CDD" id="cd00146">
    <property type="entry name" value="PKD"/>
    <property type="match status" value="1"/>
</dbReference>
<feature type="domain" description="PKD/Chitinase" evidence="3">
    <location>
        <begin position="1873"/>
        <end position="1960"/>
    </location>
</feature>
<dbReference type="InterPro" id="IPR050708">
    <property type="entry name" value="T6SS_VgrG/RHS"/>
</dbReference>
<dbReference type="SUPFAM" id="SSF49313">
    <property type="entry name" value="Cadherin-like"/>
    <property type="match status" value="3"/>
</dbReference>
<dbReference type="InterPro" id="IPR006530">
    <property type="entry name" value="YD"/>
</dbReference>
<dbReference type="SMART" id="SM00736">
    <property type="entry name" value="CADG"/>
    <property type="match status" value="2"/>
</dbReference>
<feature type="compositionally biased region" description="Polar residues" evidence="2">
    <location>
        <begin position="2039"/>
        <end position="2054"/>
    </location>
</feature>
<accession>A0A370DGX4</accession>
<feature type="domain" description="PKD/Chitinase" evidence="3">
    <location>
        <begin position="507"/>
        <end position="596"/>
    </location>
</feature>
<dbReference type="PANTHER" id="PTHR32305">
    <property type="match status" value="1"/>
</dbReference>
<dbReference type="NCBIfam" id="TIGR01643">
    <property type="entry name" value="YD_repeat_2x"/>
    <property type="match status" value="16"/>
</dbReference>
<evidence type="ECO:0000259" key="3">
    <source>
        <dbReference type="SMART" id="SM00089"/>
    </source>
</evidence>
<evidence type="ECO:0000256" key="2">
    <source>
        <dbReference type="SAM" id="MobiDB-lite"/>
    </source>
</evidence>
<comment type="caution">
    <text evidence="5">The sequence shown here is derived from an EMBL/GenBank/DDBJ whole genome shotgun (WGS) entry which is preliminary data.</text>
</comment>
<dbReference type="InterPro" id="IPR013783">
    <property type="entry name" value="Ig-like_fold"/>
</dbReference>
<dbReference type="Pfam" id="PF25023">
    <property type="entry name" value="TEN_YD-shell"/>
    <property type="match status" value="3"/>
</dbReference>
<dbReference type="Proteomes" id="UP000254771">
    <property type="component" value="Unassembled WGS sequence"/>
</dbReference>
<feature type="compositionally biased region" description="Low complexity" evidence="2">
    <location>
        <begin position="2597"/>
        <end position="2607"/>
    </location>
</feature>
<dbReference type="InterPro" id="IPR031325">
    <property type="entry name" value="RHS_repeat"/>
</dbReference>
<protein>
    <recommendedName>
        <fullName evidence="7">PASTA domain-containing protein</fullName>
    </recommendedName>
</protein>
<feature type="region of interest" description="Disordered" evidence="2">
    <location>
        <begin position="2586"/>
        <end position="2607"/>
    </location>
</feature>
<dbReference type="Pfam" id="PF20148">
    <property type="entry name" value="DUF6531"/>
    <property type="match status" value="1"/>
</dbReference>
<dbReference type="Pfam" id="PF17803">
    <property type="entry name" value="Cadherin_4"/>
    <property type="match status" value="1"/>
</dbReference>
<dbReference type="SUPFAM" id="SSF49299">
    <property type="entry name" value="PKD domain"/>
    <property type="match status" value="4"/>
</dbReference>
<dbReference type="Pfam" id="PF05593">
    <property type="entry name" value="RHS_repeat"/>
    <property type="match status" value="6"/>
</dbReference>
<dbReference type="InterPro" id="IPR056823">
    <property type="entry name" value="TEN-like_YD-shell"/>
</dbReference>
<dbReference type="SUPFAM" id="SSF69318">
    <property type="entry name" value="Integrin alpha N-terminal domain"/>
    <property type="match status" value="3"/>
</dbReference>